<keyword evidence="2" id="KW-0902">Two-component regulatory system</keyword>
<reference evidence="8 9" key="1">
    <citation type="journal article" date="2016" name="Nat. Commun.">
        <title>Thousands of microbial genomes shed light on interconnected biogeochemical processes in an aquifer system.</title>
        <authorList>
            <person name="Anantharaman K."/>
            <person name="Brown C.T."/>
            <person name="Hug L.A."/>
            <person name="Sharon I."/>
            <person name="Castelle C.J."/>
            <person name="Probst A.J."/>
            <person name="Thomas B.C."/>
            <person name="Singh A."/>
            <person name="Wilkins M.J."/>
            <person name="Karaoz U."/>
            <person name="Brodie E.L."/>
            <person name="Williams K.H."/>
            <person name="Hubbard S.S."/>
            <person name="Banfield J.F."/>
        </authorList>
    </citation>
    <scope>NUCLEOTIDE SEQUENCE [LARGE SCALE GENOMIC DNA]</scope>
</reference>
<evidence type="ECO:0000313" key="8">
    <source>
        <dbReference type="EMBL" id="OGF26310.1"/>
    </source>
</evidence>
<dbReference type="PROSITE" id="PS50110">
    <property type="entry name" value="RESPONSE_REGULATORY"/>
    <property type="match status" value="1"/>
</dbReference>
<dbReference type="CDD" id="cd17574">
    <property type="entry name" value="REC_OmpR"/>
    <property type="match status" value="1"/>
</dbReference>
<dbReference type="PANTHER" id="PTHR44591:SF14">
    <property type="entry name" value="PROTEIN PILG"/>
    <property type="match status" value="1"/>
</dbReference>
<keyword evidence="1 6" id="KW-0597">Phosphoprotein</keyword>
<dbReference type="SMART" id="SM00448">
    <property type="entry name" value="REC"/>
    <property type="match status" value="1"/>
</dbReference>
<dbReference type="AlphaFoldDB" id="A0A1F5SI02"/>
<evidence type="ECO:0000256" key="6">
    <source>
        <dbReference type="PROSITE-ProRule" id="PRU00169"/>
    </source>
</evidence>
<name>A0A1F5SI02_9BACT</name>
<dbReference type="GO" id="GO:0000160">
    <property type="term" value="P:phosphorelay signal transduction system"/>
    <property type="evidence" value="ECO:0007669"/>
    <property type="project" value="UniProtKB-KW"/>
</dbReference>
<evidence type="ECO:0000313" key="9">
    <source>
        <dbReference type="Proteomes" id="UP000178367"/>
    </source>
</evidence>
<dbReference type="STRING" id="1797994.A2227_03425"/>
<dbReference type="InterPro" id="IPR001789">
    <property type="entry name" value="Sig_transdc_resp-reg_receiver"/>
</dbReference>
<keyword evidence="5" id="KW-0804">Transcription</keyword>
<sequence length="130" mass="14592">MDKKRHILIVEDEAAMLAALTDKFEAAGYEVSQACDGEEGYKAAMEKKPDIMLLDVIMPKMDGISLLKKIRGDVKWGGSVPIIMLTNLSDPTNVSEAARYQVYDFLVKTDWRLDDVVKLADEKIILDKND</sequence>
<feature type="modified residue" description="4-aspartylphosphate" evidence="6">
    <location>
        <position position="55"/>
    </location>
</feature>
<dbReference type="EMBL" id="MFGB01000016">
    <property type="protein sequence ID" value="OGF26310.1"/>
    <property type="molecule type" value="Genomic_DNA"/>
</dbReference>
<dbReference type="PANTHER" id="PTHR44591">
    <property type="entry name" value="STRESS RESPONSE REGULATOR PROTEIN 1"/>
    <property type="match status" value="1"/>
</dbReference>
<dbReference type="InterPro" id="IPR050595">
    <property type="entry name" value="Bact_response_regulator"/>
</dbReference>
<keyword evidence="3" id="KW-0805">Transcription regulation</keyword>
<organism evidence="8 9">
    <name type="scientific">Candidatus Falkowbacteria bacterium RIFOXYA2_FULL_47_19</name>
    <dbReference type="NCBI Taxonomy" id="1797994"/>
    <lineage>
        <taxon>Bacteria</taxon>
        <taxon>Candidatus Falkowiibacteriota</taxon>
    </lineage>
</organism>
<dbReference type="InterPro" id="IPR011006">
    <property type="entry name" value="CheY-like_superfamily"/>
</dbReference>
<comment type="caution">
    <text evidence="8">The sequence shown here is derived from an EMBL/GenBank/DDBJ whole genome shotgun (WGS) entry which is preliminary data.</text>
</comment>
<protein>
    <recommendedName>
        <fullName evidence="7">Response regulatory domain-containing protein</fullName>
    </recommendedName>
</protein>
<dbReference type="Pfam" id="PF00072">
    <property type="entry name" value="Response_reg"/>
    <property type="match status" value="1"/>
</dbReference>
<evidence type="ECO:0000256" key="5">
    <source>
        <dbReference type="ARBA" id="ARBA00023163"/>
    </source>
</evidence>
<dbReference type="GO" id="GO:0003677">
    <property type="term" value="F:DNA binding"/>
    <property type="evidence" value="ECO:0007669"/>
    <property type="project" value="UniProtKB-KW"/>
</dbReference>
<dbReference type="Proteomes" id="UP000178367">
    <property type="component" value="Unassembled WGS sequence"/>
</dbReference>
<keyword evidence="4" id="KW-0238">DNA-binding</keyword>
<evidence type="ECO:0000256" key="1">
    <source>
        <dbReference type="ARBA" id="ARBA00022553"/>
    </source>
</evidence>
<proteinExistence type="predicted"/>
<evidence type="ECO:0000259" key="7">
    <source>
        <dbReference type="PROSITE" id="PS50110"/>
    </source>
</evidence>
<gene>
    <name evidence="8" type="ORF">A2227_03425</name>
</gene>
<evidence type="ECO:0000256" key="2">
    <source>
        <dbReference type="ARBA" id="ARBA00023012"/>
    </source>
</evidence>
<evidence type="ECO:0000256" key="4">
    <source>
        <dbReference type="ARBA" id="ARBA00023125"/>
    </source>
</evidence>
<evidence type="ECO:0000256" key="3">
    <source>
        <dbReference type="ARBA" id="ARBA00023015"/>
    </source>
</evidence>
<accession>A0A1F5SI02</accession>
<dbReference type="Gene3D" id="3.40.50.2300">
    <property type="match status" value="1"/>
</dbReference>
<feature type="domain" description="Response regulatory" evidence="7">
    <location>
        <begin position="6"/>
        <end position="123"/>
    </location>
</feature>
<dbReference type="SUPFAM" id="SSF52172">
    <property type="entry name" value="CheY-like"/>
    <property type="match status" value="1"/>
</dbReference>
<dbReference type="FunFam" id="3.40.50.2300:FF:000001">
    <property type="entry name" value="DNA-binding response regulator PhoB"/>
    <property type="match status" value="1"/>
</dbReference>